<dbReference type="Proteomes" id="UP000054166">
    <property type="component" value="Unassembled WGS sequence"/>
</dbReference>
<sequence length="222" mass="25137">MPEPLPSVPQHLLDNPIIKALLAANKDFIKVETPFDINKLENLLIDHPNPPFVHSVLSGLCFGFWLCDDGEWKLELEEVVRNYSTDVPDLKAICAFQDREQAAGCWSSKIPQLLPGMKTSPMFVVWQGKPRVVTDHSGSGINDHIPCEDAKVRYNNMHDFERCLCDAHHAHPGRRLVLFKDDVASAFLNLPAYPIWQLCQVVSVDSKLYIVWCFVFGNWASP</sequence>
<dbReference type="STRING" id="765440.A0A0C3FEY8"/>
<name>A0A0C3FEY8_PILCF</name>
<protein>
    <submittedName>
        <fullName evidence="1">Uncharacterized protein</fullName>
    </submittedName>
</protein>
<evidence type="ECO:0000313" key="1">
    <source>
        <dbReference type="EMBL" id="KIM78476.1"/>
    </source>
</evidence>
<gene>
    <name evidence="1" type="ORF">PILCRDRAFT_75623</name>
</gene>
<reference evidence="1 2" key="1">
    <citation type="submission" date="2014-04" db="EMBL/GenBank/DDBJ databases">
        <authorList>
            <consortium name="DOE Joint Genome Institute"/>
            <person name="Kuo A."/>
            <person name="Tarkka M."/>
            <person name="Buscot F."/>
            <person name="Kohler A."/>
            <person name="Nagy L.G."/>
            <person name="Floudas D."/>
            <person name="Copeland A."/>
            <person name="Barry K.W."/>
            <person name="Cichocki N."/>
            <person name="Veneault-Fourrey C."/>
            <person name="LaButti K."/>
            <person name="Lindquist E.A."/>
            <person name="Lipzen A."/>
            <person name="Lundell T."/>
            <person name="Morin E."/>
            <person name="Murat C."/>
            <person name="Sun H."/>
            <person name="Tunlid A."/>
            <person name="Henrissat B."/>
            <person name="Grigoriev I.V."/>
            <person name="Hibbett D.S."/>
            <person name="Martin F."/>
            <person name="Nordberg H.P."/>
            <person name="Cantor M.N."/>
            <person name="Hua S.X."/>
        </authorList>
    </citation>
    <scope>NUCLEOTIDE SEQUENCE [LARGE SCALE GENOMIC DNA]</scope>
    <source>
        <strain evidence="1 2">F 1598</strain>
    </source>
</reference>
<dbReference type="EMBL" id="KN833016">
    <property type="protein sequence ID" value="KIM78476.1"/>
    <property type="molecule type" value="Genomic_DNA"/>
</dbReference>
<dbReference type="HOGENOM" id="CLU_006058_2_1_1"/>
<dbReference type="AlphaFoldDB" id="A0A0C3FEY8"/>
<keyword evidence="2" id="KW-1185">Reference proteome</keyword>
<accession>A0A0C3FEY8</accession>
<dbReference type="OrthoDB" id="3248529at2759"/>
<proteinExistence type="predicted"/>
<organism evidence="1 2">
    <name type="scientific">Piloderma croceum (strain F 1598)</name>
    <dbReference type="NCBI Taxonomy" id="765440"/>
    <lineage>
        <taxon>Eukaryota</taxon>
        <taxon>Fungi</taxon>
        <taxon>Dikarya</taxon>
        <taxon>Basidiomycota</taxon>
        <taxon>Agaricomycotina</taxon>
        <taxon>Agaricomycetes</taxon>
        <taxon>Agaricomycetidae</taxon>
        <taxon>Atheliales</taxon>
        <taxon>Atheliaceae</taxon>
        <taxon>Piloderma</taxon>
    </lineage>
</organism>
<evidence type="ECO:0000313" key="2">
    <source>
        <dbReference type="Proteomes" id="UP000054166"/>
    </source>
</evidence>
<dbReference type="InParanoid" id="A0A0C3FEY8"/>
<reference evidence="2" key="2">
    <citation type="submission" date="2015-01" db="EMBL/GenBank/DDBJ databases">
        <title>Evolutionary Origins and Diversification of the Mycorrhizal Mutualists.</title>
        <authorList>
            <consortium name="DOE Joint Genome Institute"/>
            <consortium name="Mycorrhizal Genomics Consortium"/>
            <person name="Kohler A."/>
            <person name="Kuo A."/>
            <person name="Nagy L.G."/>
            <person name="Floudas D."/>
            <person name="Copeland A."/>
            <person name="Barry K.W."/>
            <person name="Cichocki N."/>
            <person name="Veneault-Fourrey C."/>
            <person name="LaButti K."/>
            <person name="Lindquist E.A."/>
            <person name="Lipzen A."/>
            <person name="Lundell T."/>
            <person name="Morin E."/>
            <person name="Murat C."/>
            <person name="Riley R."/>
            <person name="Ohm R."/>
            <person name="Sun H."/>
            <person name="Tunlid A."/>
            <person name="Henrissat B."/>
            <person name="Grigoriev I.V."/>
            <person name="Hibbett D.S."/>
            <person name="Martin F."/>
        </authorList>
    </citation>
    <scope>NUCLEOTIDE SEQUENCE [LARGE SCALE GENOMIC DNA]</scope>
    <source>
        <strain evidence="2">F 1598</strain>
    </source>
</reference>